<dbReference type="SUPFAM" id="SSF81383">
    <property type="entry name" value="F-box domain"/>
    <property type="match status" value="1"/>
</dbReference>
<dbReference type="EMBL" id="JAJJMB010008687">
    <property type="protein sequence ID" value="KAI3921451.1"/>
    <property type="molecule type" value="Genomic_DNA"/>
</dbReference>
<feature type="domain" description="F-box" evidence="1">
    <location>
        <begin position="37"/>
        <end position="69"/>
    </location>
</feature>
<dbReference type="Proteomes" id="UP001202328">
    <property type="component" value="Unassembled WGS sequence"/>
</dbReference>
<evidence type="ECO:0000259" key="1">
    <source>
        <dbReference type="Pfam" id="PF00646"/>
    </source>
</evidence>
<dbReference type="InterPro" id="IPR017451">
    <property type="entry name" value="F-box-assoc_interact_dom"/>
</dbReference>
<dbReference type="NCBIfam" id="TIGR01640">
    <property type="entry name" value="F_box_assoc_1"/>
    <property type="match status" value="1"/>
</dbReference>
<organism evidence="3 4">
    <name type="scientific">Papaver atlanticum</name>
    <dbReference type="NCBI Taxonomy" id="357466"/>
    <lineage>
        <taxon>Eukaryota</taxon>
        <taxon>Viridiplantae</taxon>
        <taxon>Streptophyta</taxon>
        <taxon>Embryophyta</taxon>
        <taxon>Tracheophyta</taxon>
        <taxon>Spermatophyta</taxon>
        <taxon>Magnoliopsida</taxon>
        <taxon>Ranunculales</taxon>
        <taxon>Papaveraceae</taxon>
        <taxon>Papaveroideae</taxon>
        <taxon>Papaver</taxon>
    </lineage>
</organism>
<dbReference type="Gene3D" id="1.20.1280.50">
    <property type="match status" value="1"/>
</dbReference>
<keyword evidence="4" id="KW-1185">Reference proteome</keyword>
<gene>
    <name evidence="3" type="ORF">MKW98_013385</name>
</gene>
<dbReference type="Pfam" id="PF00646">
    <property type="entry name" value="F-box"/>
    <property type="match status" value="1"/>
</dbReference>
<dbReference type="Pfam" id="PF08268">
    <property type="entry name" value="FBA_3"/>
    <property type="match status" value="1"/>
</dbReference>
<dbReference type="AlphaFoldDB" id="A0AAD4SSP0"/>
<dbReference type="InterPro" id="IPR036047">
    <property type="entry name" value="F-box-like_dom_sf"/>
</dbReference>
<comment type="caution">
    <text evidence="3">The sequence shown here is derived from an EMBL/GenBank/DDBJ whole genome shotgun (WGS) entry which is preliminary data.</text>
</comment>
<dbReference type="InterPro" id="IPR001810">
    <property type="entry name" value="F-box_dom"/>
</dbReference>
<accession>A0AAD4SSP0</accession>
<reference evidence="3" key="1">
    <citation type="submission" date="2022-04" db="EMBL/GenBank/DDBJ databases">
        <title>A functionally conserved STORR gene fusion in Papaver species that diverged 16.8 million years ago.</title>
        <authorList>
            <person name="Catania T."/>
        </authorList>
    </citation>
    <scope>NUCLEOTIDE SEQUENCE</scope>
    <source>
        <strain evidence="3">S-188037</strain>
    </source>
</reference>
<proteinExistence type="predicted"/>
<evidence type="ECO:0000313" key="3">
    <source>
        <dbReference type="EMBL" id="KAI3921451.1"/>
    </source>
</evidence>
<evidence type="ECO:0000259" key="2">
    <source>
        <dbReference type="Pfam" id="PF08268"/>
    </source>
</evidence>
<dbReference type="InterPro" id="IPR013187">
    <property type="entry name" value="F-box-assoc_dom_typ3"/>
</dbReference>
<dbReference type="PANTHER" id="PTHR31111:SF138">
    <property type="entry name" value="F-BOX ASSOCIATED DOMAIN-CONTAINING PROTEIN"/>
    <property type="match status" value="1"/>
</dbReference>
<dbReference type="PANTHER" id="PTHR31111">
    <property type="entry name" value="BNAA05G37150D PROTEIN-RELATED"/>
    <property type="match status" value="1"/>
</dbReference>
<protein>
    <recommendedName>
        <fullName evidence="5">F-box domain-containing protein</fullName>
    </recommendedName>
</protein>
<evidence type="ECO:0000313" key="4">
    <source>
        <dbReference type="Proteomes" id="UP001202328"/>
    </source>
</evidence>
<feature type="domain" description="F-box associated beta-propeller type 3" evidence="2">
    <location>
        <begin position="124"/>
        <end position="427"/>
    </location>
</feature>
<evidence type="ECO:0008006" key="5">
    <source>
        <dbReference type="Google" id="ProtNLM"/>
    </source>
</evidence>
<name>A0AAD4SSP0_9MAGN</name>
<sequence length="476" mass="55254">MINLAAALKRRRLREPDRSSNNESNGTELRDIFEGKDLIFNTLSRLPLESLMKFKSVCKRWRYLIKYNKHFISLHLTLSRKRLLDENTFMIYPTLPVYRTILPIKKFMCFVKDLKFDDNEGGSPSDTNAVVTSHNVTLEGKGISILEPVHGLICFVKGGAGVFKHRSVLIYNPSTREKTSWIETLTSAAFRNLFGVELVEDPKRSNTSYHYMSGFGIDLTTNQHKVLCILKIIKRESKSIVKFISEWCCGVLTVGENTWRKIEQVPRNTALGEDCVHVRGSIYWLSDKRLFRKKGVIRVFDLRSETFRLIEFPNVILDCWKSTKKLQLVHELAEIDGCLAILVRDGDDLLKLWIYNVDKRNSVNDGKWIEETMQLPCRWDKIQNVAFKAITGTSLVVIKFLKEARFSHQFRTEVIQYYDRREKKFYKNSFEILLEPSAGAYSITPFFETLLPVQSIQMVENNIEDKLIEIDRLEGN</sequence>